<protein>
    <submittedName>
        <fullName evidence="1">Uncharacterized protein</fullName>
    </submittedName>
</protein>
<proteinExistence type="predicted"/>
<keyword evidence="2" id="KW-1185">Reference proteome</keyword>
<dbReference type="GeneID" id="7840629"/>
<dbReference type="EMBL" id="GG662512">
    <property type="protein sequence ID" value="EDK31433.1"/>
    <property type="molecule type" value="Genomic_DNA"/>
</dbReference>
<evidence type="ECO:0000313" key="2">
    <source>
        <dbReference type="Proteomes" id="UP000009168"/>
    </source>
</evidence>
<accession>A4VD26</accession>
<dbReference type="Proteomes" id="UP000009168">
    <property type="component" value="Unassembled WGS sequence"/>
</dbReference>
<dbReference type="HOGENOM" id="CLU_1974987_0_0_1"/>
<organism evidence="1 2">
    <name type="scientific">Tetrahymena thermophila (strain SB210)</name>
    <dbReference type="NCBI Taxonomy" id="312017"/>
    <lineage>
        <taxon>Eukaryota</taxon>
        <taxon>Sar</taxon>
        <taxon>Alveolata</taxon>
        <taxon>Ciliophora</taxon>
        <taxon>Intramacronucleata</taxon>
        <taxon>Oligohymenophorea</taxon>
        <taxon>Hymenostomatida</taxon>
        <taxon>Tetrahymenina</taxon>
        <taxon>Tetrahymenidae</taxon>
        <taxon>Tetrahymena</taxon>
    </lineage>
</organism>
<dbReference type="InParanoid" id="A4VD26"/>
<reference evidence="2" key="1">
    <citation type="journal article" date="2006" name="PLoS Biol.">
        <title>Macronuclear genome sequence of the ciliate Tetrahymena thermophila, a model eukaryote.</title>
        <authorList>
            <person name="Eisen J.A."/>
            <person name="Coyne R.S."/>
            <person name="Wu M."/>
            <person name="Wu D."/>
            <person name="Thiagarajan M."/>
            <person name="Wortman J.R."/>
            <person name="Badger J.H."/>
            <person name="Ren Q."/>
            <person name="Amedeo P."/>
            <person name="Jones K.M."/>
            <person name="Tallon L.J."/>
            <person name="Delcher A.L."/>
            <person name="Salzberg S.L."/>
            <person name="Silva J.C."/>
            <person name="Haas B.J."/>
            <person name="Majoros W.H."/>
            <person name="Farzad M."/>
            <person name="Carlton J.M."/>
            <person name="Smith R.K. Jr."/>
            <person name="Garg J."/>
            <person name="Pearlman R.E."/>
            <person name="Karrer K.M."/>
            <person name="Sun L."/>
            <person name="Manning G."/>
            <person name="Elde N.C."/>
            <person name="Turkewitz A.P."/>
            <person name="Asai D.J."/>
            <person name="Wilkes D.E."/>
            <person name="Wang Y."/>
            <person name="Cai H."/>
            <person name="Collins K."/>
            <person name="Stewart B.A."/>
            <person name="Lee S.R."/>
            <person name="Wilamowska K."/>
            <person name="Weinberg Z."/>
            <person name="Ruzzo W.L."/>
            <person name="Wloga D."/>
            <person name="Gaertig J."/>
            <person name="Frankel J."/>
            <person name="Tsao C.-C."/>
            <person name="Gorovsky M.A."/>
            <person name="Keeling P.J."/>
            <person name="Waller R.F."/>
            <person name="Patron N.J."/>
            <person name="Cherry J.M."/>
            <person name="Stover N.A."/>
            <person name="Krieger C.J."/>
            <person name="del Toro C."/>
            <person name="Ryder H.F."/>
            <person name="Williamson S.C."/>
            <person name="Barbeau R.A."/>
            <person name="Hamilton E.P."/>
            <person name="Orias E."/>
        </authorList>
    </citation>
    <scope>NUCLEOTIDE SEQUENCE [LARGE SCALE GENOMIC DNA]</scope>
    <source>
        <strain evidence="2">SB210</strain>
    </source>
</reference>
<name>A4VD26_TETTS</name>
<sequence>MSSINVKKINISYNNNLYQIAQIPKSLGCLFELIHKQILKTNELHQIQIKQENNKVIENEYQYISLIYDSIDQLNLIINAFPITLKPIQKSQDTFKIKSQNQQSLNKNQQQIINSPSFLKNIFYKFI</sequence>
<dbReference type="RefSeq" id="XP_001470983.1">
    <property type="nucleotide sequence ID" value="XM_001470933.1"/>
</dbReference>
<dbReference type="KEGG" id="tet:TTHERM_00494759"/>
<dbReference type="AlphaFoldDB" id="A4VD26"/>
<gene>
    <name evidence="1" type="ORF">TTHERM_00494759</name>
</gene>
<evidence type="ECO:0000313" key="1">
    <source>
        <dbReference type="EMBL" id="EDK31433.1"/>
    </source>
</evidence>